<keyword evidence="3" id="KW-1114">Inhibition of host interferon signaling pathway by virus</keyword>
<reference evidence="14 15" key="1">
    <citation type="journal article" date="2023" name="Nucleic Acids Res.">
        <title>The hologenome of Daphnia magna reveals possible DNA methylation and microbiome-mediated evolution of the host genome.</title>
        <authorList>
            <person name="Chaturvedi A."/>
            <person name="Li X."/>
            <person name="Dhandapani V."/>
            <person name="Marshall H."/>
            <person name="Kissane S."/>
            <person name="Cuenca-Cambronero M."/>
            <person name="Asole G."/>
            <person name="Calvet F."/>
            <person name="Ruiz-Romero M."/>
            <person name="Marangio P."/>
            <person name="Guigo R."/>
            <person name="Rago D."/>
            <person name="Mirbahai L."/>
            <person name="Eastwood N."/>
            <person name="Colbourne J.K."/>
            <person name="Zhou J."/>
            <person name="Mallon E."/>
            <person name="Orsini L."/>
        </authorList>
    </citation>
    <scope>NUCLEOTIDE SEQUENCE [LARGE SCALE GENOMIC DNA]</scope>
    <source>
        <strain evidence="14">LRV0_1</strain>
    </source>
</reference>
<evidence type="ECO:0000259" key="13">
    <source>
        <dbReference type="PROSITE" id="PS50835"/>
    </source>
</evidence>
<evidence type="ECO:0000256" key="11">
    <source>
        <dbReference type="SAM" id="MobiDB-lite"/>
    </source>
</evidence>
<dbReference type="InterPro" id="IPR015621">
    <property type="entry name" value="IL-1_rcpt_fam"/>
</dbReference>
<feature type="transmembrane region" description="Helical" evidence="12">
    <location>
        <begin position="459"/>
        <end position="478"/>
    </location>
</feature>
<evidence type="ECO:0000256" key="4">
    <source>
        <dbReference type="ARBA" id="ARBA00023157"/>
    </source>
</evidence>
<dbReference type="InterPro" id="IPR003599">
    <property type="entry name" value="Ig_sub"/>
</dbReference>
<evidence type="ECO:0000256" key="9">
    <source>
        <dbReference type="ARBA" id="ARBA00041012"/>
    </source>
</evidence>
<keyword evidence="1" id="KW-0244">Early protein</keyword>
<feature type="domain" description="Ig-like" evidence="13">
    <location>
        <begin position="340"/>
        <end position="440"/>
    </location>
</feature>
<dbReference type="EMBL" id="JAOYFB010000004">
    <property type="protein sequence ID" value="KAK4014659.1"/>
    <property type="molecule type" value="Genomic_DNA"/>
</dbReference>
<dbReference type="Gene3D" id="2.60.40.10">
    <property type="entry name" value="Immunoglobulins"/>
    <property type="match status" value="3"/>
</dbReference>
<dbReference type="Pfam" id="PF13927">
    <property type="entry name" value="Ig_3"/>
    <property type="match status" value="1"/>
</dbReference>
<dbReference type="InterPro" id="IPR013783">
    <property type="entry name" value="Ig-like_fold"/>
</dbReference>
<dbReference type="InterPro" id="IPR036179">
    <property type="entry name" value="Ig-like_dom_sf"/>
</dbReference>
<keyword evidence="12" id="KW-1133">Transmembrane helix</keyword>
<comment type="function">
    <text evidence="10">Counteracts the antiviral effects of host IFN-alpha/beta and key IFN-inducible proteins involved in viral RNA degradation suxh as host OAS1. Acts as a soluble IFN-alpha receptor and thus inhibits the interaction between host IFN-alpha and its receptor.</text>
</comment>
<evidence type="ECO:0000256" key="12">
    <source>
        <dbReference type="SAM" id="Phobius"/>
    </source>
</evidence>
<feature type="domain" description="Ig-like" evidence="13">
    <location>
        <begin position="259"/>
        <end position="326"/>
    </location>
</feature>
<dbReference type="PANTHER" id="PTHR11890">
    <property type="entry name" value="INTERLEUKIN-1 RECEPTOR FAMILY MEMBER"/>
    <property type="match status" value="1"/>
</dbReference>
<evidence type="ECO:0000256" key="10">
    <source>
        <dbReference type="ARBA" id="ARBA00045444"/>
    </source>
</evidence>
<dbReference type="PANTHER" id="PTHR11890:SF44">
    <property type="entry name" value="X-LINKED INTERLEUKIN-1 RECEPTOR ACCESSORY PROTEIN-LIKE 2"/>
    <property type="match status" value="1"/>
</dbReference>
<dbReference type="InterPro" id="IPR007110">
    <property type="entry name" value="Ig-like_dom"/>
</dbReference>
<keyword evidence="6" id="KW-0922">Interferon antiviral system evasion</keyword>
<keyword evidence="12" id="KW-0812">Transmembrane</keyword>
<keyword evidence="12" id="KW-0472">Membrane</keyword>
<dbReference type="PROSITE" id="PS50835">
    <property type="entry name" value="IG_LIKE"/>
    <property type="match status" value="2"/>
</dbReference>
<gene>
    <name evidence="14" type="ORF">OUZ56_027176</name>
</gene>
<keyword evidence="4" id="KW-1015">Disulfide bond</keyword>
<keyword evidence="15" id="KW-1185">Reference proteome</keyword>
<evidence type="ECO:0000313" key="15">
    <source>
        <dbReference type="Proteomes" id="UP001234178"/>
    </source>
</evidence>
<name>A0ABQ9ZNZ6_9CRUS</name>
<dbReference type="SMART" id="SM00408">
    <property type="entry name" value="IGc2"/>
    <property type="match status" value="3"/>
</dbReference>
<dbReference type="CDD" id="cd00096">
    <property type="entry name" value="Ig"/>
    <property type="match status" value="1"/>
</dbReference>
<feature type="compositionally biased region" description="Basic and acidic residues" evidence="11">
    <location>
        <begin position="489"/>
        <end position="505"/>
    </location>
</feature>
<evidence type="ECO:0000256" key="8">
    <source>
        <dbReference type="ARBA" id="ARBA00038761"/>
    </source>
</evidence>
<comment type="subunit">
    <text evidence="8">Interacts with host IFNA1.</text>
</comment>
<keyword evidence="2" id="KW-1090">Inhibition of host innate immune response by virus</keyword>
<evidence type="ECO:0000256" key="7">
    <source>
        <dbReference type="ARBA" id="ARBA00023319"/>
    </source>
</evidence>
<dbReference type="InterPro" id="IPR013098">
    <property type="entry name" value="Ig_I-set"/>
</dbReference>
<keyword evidence="5" id="KW-0325">Glycoprotein</keyword>
<evidence type="ECO:0000256" key="3">
    <source>
        <dbReference type="ARBA" id="ARBA00022830"/>
    </source>
</evidence>
<dbReference type="Proteomes" id="UP001234178">
    <property type="component" value="Unassembled WGS sequence"/>
</dbReference>
<organism evidence="14 15">
    <name type="scientific">Daphnia magna</name>
    <dbReference type="NCBI Taxonomy" id="35525"/>
    <lineage>
        <taxon>Eukaryota</taxon>
        <taxon>Metazoa</taxon>
        <taxon>Ecdysozoa</taxon>
        <taxon>Arthropoda</taxon>
        <taxon>Crustacea</taxon>
        <taxon>Branchiopoda</taxon>
        <taxon>Diplostraca</taxon>
        <taxon>Cladocera</taxon>
        <taxon>Anomopoda</taxon>
        <taxon>Daphniidae</taxon>
        <taxon>Daphnia</taxon>
    </lineage>
</organism>
<comment type="caution">
    <text evidence="14">The sequence shown here is derived from an EMBL/GenBank/DDBJ whole genome shotgun (WGS) entry which is preliminary data.</text>
</comment>
<keyword evidence="2" id="KW-0945">Host-virus interaction</keyword>
<dbReference type="Pfam" id="PF07679">
    <property type="entry name" value="I-set"/>
    <property type="match status" value="1"/>
</dbReference>
<evidence type="ECO:0000256" key="6">
    <source>
        <dbReference type="ARBA" id="ARBA00023258"/>
    </source>
</evidence>
<protein>
    <recommendedName>
        <fullName evidence="9">Soluble interferon alpha/beta receptor OPG204</fullName>
    </recommendedName>
</protein>
<evidence type="ECO:0000256" key="1">
    <source>
        <dbReference type="ARBA" id="ARBA00022518"/>
    </source>
</evidence>
<feature type="region of interest" description="Disordered" evidence="11">
    <location>
        <begin position="487"/>
        <end position="514"/>
    </location>
</feature>
<dbReference type="InterPro" id="IPR003598">
    <property type="entry name" value="Ig_sub2"/>
</dbReference>
<accession>A0ABQ9ZNZ6</accession>
<evidence type="ECO:0000313" key="14">
    <source>
        <dbReference type="EMBL" id="KAK4014659.1"/>
    </source>
</evidence>
<evidence type="ECO:0000256" key="2">
    <source>
        <dbReference type="ARBA" id="ARBA00022632"/>
    </source>
</evidence>
<proteinExistence type="predicted"/>
<dbReference type="SMART" id="SM00409">
    <property type="entry name" value="IG"/>
    <property type="match status" value="3"/>
</dbReference>
<keyword evidence="7" id="KW-0393">Immunoglobulin domain</keyword>
<evidence type="ECO:0000256" key="5">
    <source>
        <dbReference type="ARBA" id="ARBA00023180"/>
    </source>
</evidence>
<sequence length="536" mass="61842">MTSLSIITRLFLRFRRSHLEDLLVGKGNPPENYSAHRISTTERFEHEFRHMERLSTIAQLVSFRLILVAVMITWISPTLCKTIHHQHTTKLCGLYAYEGDNIAFRCPEKLEFPMADRFHPTVEWYFNDGVMDRKNHGRLRFSIRRNSIYIDNVQREDEGVWAARPRSPERFQHDIGDSRSKTLATCNFTLGVLENPKNPRSPPRDSQIWTSAWEGKSFELVQEIKDLPFIESDRSNLSFQNRRLGEQKKSLRLIAKRIGESLALKCPSYDYRSSSQPIIEWRKNGKTIRRLKNRNQWLLKIQALKKKDSGEYECVISNIHNSANFTFHLTVLRKDALLKPKLLGTQNVTVRVGDTARLNCNMASRDRGFSTVEWLLQTSINGSNVDSTGAPFFEILDVDYSDGKDRRVLSIENVTYEDDGKYFCVVKNQHGTFVQSSWLIVGDVEDIFFNEFTYQVSTVGSVCGVVFILSIAILFVLVRSKCRRQRERRRADTRNKSPILNKRETNSLSKDSPCEAQAVALQASLLPELNKNQPNN</sequence>
<dbReference type="SUPFAM" id="SSF48726">
    <property type="entry name" value="Immunoglobulin"/>
    <property type="match status" value="3"/>
</dbReference>
<keyword evidence="2" id="KW-0899">Viral immunoevasion</keyword>